<evidence type="ECO:0000256" key="6">
    <source>
        <dbReference type="ARBA" id="ARBA00034617"/>
    </source>
</evidence>
<dbReference type="GO" id="GO:0004386">
    <property type="term" value="F:helicase activity"/>
    <property type="evidence" value="ECO:0007669"/>
    <property type="project" value="UniProtKB-KW"/>
</dbReference>
<evidence type="ECO:0000256" key="7">
    <source>
        <dbReference type="ARBA" id="ARBA00034808"/>
    </source>
</evidence>
<dbReference type="InterPro" id="IPR014017">
    <property type="entry name" value="DNA_helicase_UvrD-like_C"/>
</dbReference>
<dbReference type="PROSITE" id="PS51198">
    <property type="entry name" value="UVRD_HELICASE_ATP_BIND"/>
    <property type="match status" value="1"/>
</dbReference>
<evidence type="ECO:0000256" key="9">
    <source>
        <dbReference type="PROSITE-ProRule" id="PRU00560"/>
    </source>
</evidence>
<dbReference type="PANTHER" id="PTHR11070">
    <property type="entry name" value="UVRD / RECB / PCRA DNA HELICASE FAMILY MEMBER"/>
    <property type="match status" value="1"/>
</dbReference>
<evidence type="ECO:0000313" key="12">
    <source>
        <dbReference type="Proteomes" id="UP000030182"/>
    </source>
</evidence>
<comment type="catalytic activity">
    <reaction evidence="8">
        <text>ATP + H2O = ADP + phosphate + H(+)</text>
        <dbReference type="Rhea" id="RHEA:13065"/>
        <dbReference type="ChEBI" id="CHEBI:15377"/>
        <dbReference type="ChEBI" id="CHEBI:15378"/>
        <dbReference type="ChEBI" id="CHEBI:30616"/>
        <dbReference type="ChEBI" id="CHEBI:43474"/>
        <dbReference type="ChEBI" id="CHEBI:456216"/>
        <dbReference type="EC" id="5.6.2.4"/>
    </reaction>
</comment>
<accession>A0ABR4SN26</accession>
<evidence type="ECO:0000259" key="10">
    <source>
        <dbReference type="PROSITE" id="PS51198"/>
    </source>
</evidence>
<keyword evidence="12" id="KW-1185">Reference proteome</keyword>
<comment type="catalytic activity">
    <reaction evidence="6">
        <text>Couples ATP hydrolysis with the unwinding of duplex DNA by translocating in the 3'-5' direction.</text>
        <dbReference type="EC" id="5.6.2.4"/>
    </reaction>
</comment>
<proteinExistence type="predicted"/>
<dbReference type="PANTHER" id="PTHR11070:SF45">
    <property type="entry name" value="DNA 3'-5' HELICASE"/>
    <property type="match status" value="1"/>
</dbReference>
<keyword evidence="1 9" id="KW-0547">Nucleotide-binding</keyword>
<dbReference type="Pfam" id="PF13361">
    <property type="entry name" value="UvrD_C"/>
    <property type="match status" value="1"/>
</dbReference>
<feature type="binding site" evidence="9">
    <location>
        <begin position="294"/>
        <end position="301"/>
    </location>
    <ligand>
        <name>ATP</name>
        <dbReference type="ChEBI" id="CHEBI:30616"/>
    </ligand>
</feature>
<dbReference type="Gene3D" id="3.40.50.300">
    <property type="entry name" value="P-loop containing nucleotide triphosphate hydrolases"/>
    <property type="match status" value="2"/>
</dbReference>
<evidence type="ECO:0000256" key="2">
    <source>
        <dbReference type="ARBA" id="ARBA00022801"/>
    </source>
</evidence>
<dbReference type="InterPro" id="IPR000212">
    <property type="entry name" value="DNA_helicase_UvrD/REP"/>
</dbReference>
<dbReference type="EC" id="5.6.2.4" evidence="7"/>
<feature type="domain" description="UvrD-like helicase ATP-binding" evidence="10">
    <location>
        <begin position="273"/>
        <end position="610"/>
    </location>
</feature>
<evidence type="ECO:0000313" key="11">
    <source>
        <dbReference type="EMBL" id="KDS94112.1"/>
    </source>
</evidence>
<name>A0ABR4SN26_9MICO</name>
<protein>
    <recommendedName>
        <fullName evidence="7">DNA 3'-5' helicase</fullName>
        <ecNumber evidence="7">5.6.2.4</ecNumber>
    </recommendedName>
</protein>
<dbReference type="InterPro" id="IPR027417">
    <property type="entry name" value="P-loop_NTPase"/>
</dbReference>
<dbReference type="SUPFAM" id="SSF52540">
    <property type="entry name" value="P-loop containing nucleoside triphosphate hydrolases"/>
    <property type="match status" value="1"/>
</dbReference>
<keyword evidence="2 9" id="KW-0378">Hydrolase</keyword>
<organism evidence="11 12">
    <name type="scientific">Dermabacter hominis 1368</name>
    <dbReference type="NCBI Taxonomy" id="1450519"/>
    <lineage>
        <taxon>Bacteria</taxon>
        <taxon>Bacillati</taxon>
        <taxon>Actinomycetota</taxon>
        <taxon>Actinomycetes</taxon>
        <taxon>Micrococcales</taxon>
        <taxon>Dermabacteraceae</taxon>
        <taxon>Dermabacter</taxon>
    </lineage>
</organism>
<reference evidence="11 12" key="1">
    <citation type="submission" date="2014-01" db="EMBL/GenBank/DDBJ databases">
        <title>Draft genome sequence of the multidrug-resistant clinical isolate Dermabacter hominis 1368.</title>
        <authorList>
            <person name="Albersmeier A."/>
            <person name="Bomholt C."/>
            <person name="Glaub A."/>
            <person name="Ruckert C."/>
            <person name="Soriano F."/>
            <person name="Fernandez-Natal I."/>
            <person name="Tauch A."/>
        </authorList>
    </citation>
    <scope>NUCLEOTIDE SEQUENCE [LARGE SCALE GENOMIC DNA]</scope>
    <source>
        <strain evidence="11 12">1368</strain>
    </source>
</reference>
<comment type="caution">
    <text evidence="11">The sequence shown here is derived from an EMBL/GenBank/DDBJ whole genome shotgun (WGS) entry which is preliminary data.</text>
</comment>
<evidence type="ECO:0000256" key="1">
    <source>
        <dbReference type="ARBA" id="ARBA00022741"/>
    </source>
</evidence>
<dbReference type="Proteomes" id="UP000030182">
    <property type="component" value="Unassembled WGS sequence"/>
</dbReference>
<keyword evidence="5" id="KW-0413">Isomerase</keyword>
<dbReference type="Pfam" id="PF00580">
    <property type="entry name" value="UvrD-helicase"/>
    <property type="match status" value="1"/>
</dbReference>
<gene>
    <name evidence="11" type="ORF">DHOM_02520</name>
</gene>
<evidence type="ECO:0000256" key="3">
    <source>
        <dbReference type="ARBA" id="ARBA00022806"/>
    </source>
</evidence>
<keyword evidence="4 9" id="KW-0067">ATP-binding</keyword>
<evidence type="ECO:0000256" key="4">
    <source>
        <dbReference type="ARBA" id="ARBA00022840"/>
    </source>
</evidence>
<sequence>MSSMLYIPPSFFTSIPKQVSAQTNETLRKLQESADLPGLHVEPMQHPADVRVRTARVNDQFRMVVFKIDNPDGGDPTWIPTGVYNHDDAIKIARTSVCTLNPVTGIPEIRSGGDSEADFEARLRAHTAKLEARHKAELAAALSGASESAQHTPLEHYDADHLVSDLGIDHDLAHAAVKANEAQLEALIDAAEVPWQAEALLALAVGDPFAVVLERYTATPSEKVREEGKAASDRALLEALATDTARSNFAVFTSDDDVQRVLESGDFEAWRLFLHPEQRRYVTLNTNGPYRLTGGAGTGKTVVLVHRAVELARRNPEARIIATTFTTNLADQLRAHIQSLDPDVRLAENLGDRGIFISNVDQLATHVVRPGDDLAEAMREVLGWSSDVPRVRTNEHAAWSDALATASLRTPIDGVLEEVPFLTTEYASVILPFALTSAHDYMRASRKGRGAKLGRKQRAAMWAIVEAFRDGGQLADEVTFTERIAIATRMLDLGAPENGRVADHVLVDETQDLDPVRLVFLRALVAEGPNDLFLAGDEHQRIYSTAVRPSHYGINIRGRSRRLRLNYRTTAQNLDLALSILDGGDYSGALDSDEAGSDELTTKRGSYRSLMHGPTPEFVGAQSLAEEYDRVAEVLRSWAEDMSDGEEESPRIGILTRTKTQRDNLVRALEERGLRVQNIDRGGYLNSQPAVMTLHRSKGTEFERVILFGIDDQHVPYAVRGYTFDTDGHDEAMLRERSLLYVGATRARERLVVTWTKKPSAYLPGA</sequence>
<keyword evidence="3 9" id="KW-0347">Helicase</keyword>
<evidence type="ECO:0000256" key="8">
    <source>
        <dbReference type="ARBA" id="ARBA00048988"/>
    </source>
</evidence>
<dbReference type="RefSeq" id="WP_034370374.1">
    <property type="nucleotide sequence ID" value="NZ_KN323183.1"/>
</dbReference>
<dbReference type="EMBL" id="JDRS01000002">
    <property type="protein sequence ID" value="KDS94112.1"/>
    <property type="molecule type" value="Genomic_DNA"/>
</dbReference>
<evidence type="ECO:0000256" key="5">
    <source>
        <dbReference type="ARBA" id="ARBA00023235"/>
    </source>
</evidence>
<dbReference type="InterPro" id="IPR014016">
    <property type="entry name" value="UvrD-like_ATP-bd"/>
</dbReference>